<reference evidence="1 2" key="1">
    <citation type="journal article" date="2015" name="Genome Announc.">
        <title>Expanding the biotechnology potential of lactobacilli through comparative genomics of 213 strains and associated genera.</title>
        <authorList>
            <person name="Sun Z."/>
            <person name="Harris H.M."/>
            <person name="McCann A."/>
            <person name="Guo C."/>
            <person name="Argimon S."/>
            <person name="Zhang W."/>
            <person name="Yang X."/>
            <person name="Jeffery I.B."/>
            <person name="Cooney J.C."/>
            <person name="Kagawa T.F."/>
            <person name="Liu W."/>
            <person name="Song Y."/>
            <person name="Salvetti E."/>
            <person name="Wrobel A."/>
            <person name="Rasinkangas P."/>
            <person name="Parkhill J."/>
            <person name="Rea M.C."/>
            <person name="O'Sullivan O."/>
            <person name="Ritari J."/>
            <person name="Douillard F.P."/>
            <person name="Paul Ross R."/>
            <person name="Yang R."/>
            <person name="Briner A.E."/>
            <person name="Felis G.E."/>
            <person name="de Vos W.M."/>
            <person name="Barrangou R."/>
            <person name="Klaenhammer T.R."/>
            <person name="Caufield P.W."/>
            <person name="Cui Y."/>
            <person name="Zhang H."/>
            <person name="O'Toole P.W."/>
        </authorList>
    </citation>
    <scope>NUCLEOTIDE SEQUENCE [LARGE SCALE GENOMIC DNA]</scope>
    <source>
        <strain evidence="1 2">DSM 19682</strain>
    </source>
</reference>
<gene>
    <name evidence="1" type="ORF">FD03_GL001472</name>
</gene>
<sequence length="68" mass="7723">MPITHANARIKTPNLVAYDGQKIDGYIDTLQLYTLDYGARGWNYVEHVHSKIMMKAINAIQTDILGIF</sequence>
<proteinExistence type="predicted"/>
<dbReference type="AlphaFoldDB" id="A0A0R1K6C0"/>
<evidence type="ECO:0000313" key="2">
    <source>
        <dbReference type="Proteomes" id="UP000051248"/>
    </source>
</evidence>
<dbReference type="EMBL" id="AZDZ01000019">
    <property type="protein sequence ID" value="KRK79109.1"/>
    <property type="molecule type" value="Genomic_DNA"/>
</dbReference>
<organism evidence="1 2">
    <name type="scientific">Companilactobacillus nodensis DSM 19682 = JCM 14932 = NBRC 107160</name>
    <dbReference type="NCBI Taxonomy" id="1423775"/>
    <lineage>
        <taxon>Bacteria</taxon>
        <taxon>Bacillati</taxon>
        <taxon>Bacillota</taxon>
        <taxon>Bacilli</taxon>
        <taxon>Lactobacillales</taxon>
        <taxon>Lactobacillaceae</taxon>
        <taxon>Companilactobacillus</taxon>
    </lineage>
</organism>
<comment type="caution">
    <text evidence="1">The sequence shown here is derived from an EMBL/GenBank/DDBJ whole genome shotgun (WGS) entry which is preliminary data.</text>
</comment>
<dbReference type="Gene3D" id="2.30.30.110">
    <property type="match status" value="1"/>
</dbReference>
<name>A0A0R1K6C0_9LACO</name>
<keyword evidence="2" id="KW-1185">Reference proteome</keyword>
<dbReference type="eggNOG" id="COG2337">
    <property type="taxonomic scope" value="Bacteria"/>
</dbReference>
<dbReference type="Proteomes" id="UP000051248">
    <property type="component" value="Unassembled WGS sequence"/>
</dbReference>
<dbReference type="InterPro" id="IPR011067">
    <property type="entry name" value="Plasmid_toxin/cell-grow_inhib"/>
</dbReference>
<dbReference type="SUPFAM" id="SSF50118">
    <property type="entry name" value="Cell growth inhibitor/plasmid maintenance toxic component"/>
    <property type="match status" value="1"/>
</dbReference>
<evidence type="ECO:0000313" key="1">
    <source>
        <dbReference type="EMBL" id="KRK79109.1"/>
    </source>
</evidence>
<accession>A0A0R1K6C0</accession>
<protein>
    <submittedName>
        <fullName evidence="1">Uncharacterized protein</fullName>
    </submittedName>
</protein>
<dbReference type="PATRIC" id="fig|1423775.4.peg.1501"/>